<protein>
    <submittedName>
        <fullName evidence="2">Uncharacterized protein</fullName>
    </submittedName>
</protein>
<evidence type="ECO:0000313" key="2">
    <source>
        <dbReference type="EMBL" id="JAG24973.1"/>
    </source>
</evidence>
<proteinExistence type="predicted"/>
<feature type="region of interest" description="Disordered" evidence="1">
    <location>
        <begin position="24"/>
        <end position="50"/>
    </location>
</feature>
<feature type="compositionally biased region" description="Low complexity" evidence="1">
    <location>
        <begin position="24"/>
        <end position="39"/>
    </location>
</feature>
<gene>
    <name evidence="2" type="ORF">CM83_927</name>
</gene>
<organism evidence="2">
    <name type="scientific">Lygus hesperus</name>
    <name type="common">Western plant bug</name>
    <dbReference type="NCBI Taxonomy" id="30085"/>
    <lineage>
        <taxon>Eukaryota</taxon>
        <taxon>Metazoa</taxon>
        <taxon>Ecdysozoa</taxon>
        <taxon>Arthropoda</taxon>
        <taxon>Hexapoda</taxon>
        <taxon>Insecta</taxon>
        <taxon>Pterygota</taxon>
        <taxon>Neoptera</taxon>
        <taxon>Paraneoptera</taxon>
        <taxon>Hemiptera</taxon>
        <taxon>Heteroptera</taxon>
        <taxon>Panheteroptera</taxon>
        <taxon>Cimicomorpha</taxon>
        <taxon>Miridae</taxon>
        <taxon>Mirini</taxon>
        <taxon>Lygus</taxon>
    </lineage>
</organism>
<dbReference type="EMBL" id="GBHO01018631">
    <property type="protein sequence ID" value="JAG24973.1"/>
    <property type="molecule type" value="Transcribed_RNA"/>
</dbReference>
<reference evidence="2" key="1">
    <citation type="journal article" date="2014" name="PLoS ONE">
        <title>Transcriptome-Based Identification of ABC Transporters in the Western Tarnished Plant Bug Lygus hesperus.</title>
        <authorList>
            <person name="Hull J.J."/>
            <person name="Chaney K."/>
            <person name="Geib S.M."/>
            <person name="Fabrick J.A."/>
            <person name="Brent C.S."/>
            <person name="Walsh D."/>
            <person name="Lavine L.C."/>
        </authorList>
    </citation>
    <scope>NUCLEOTIDE SEQUENCE</scope>
</reference>
<evidence type="ECO:0000256" key="1">
    <source>
        <dbReference type="SAM" id="MobiDB-lite"/>
    </source>
</evidence>
<reference evidence="2" key="2">
    <citation type="submission" date="2014-07" db="EMBL/GenBank/DDBJ databases">
        <authorList>
            <person name="Hull J."/>
        </authorList>
    </citation>
    <scope>NUCLEOTIDE SEQUENCE</scope>
</reference>
<sequence>TPMRPLSTNKAPVVAIQPNRTITTGKPVVTTQKPVVKQPRPTPAVSTSSVATHKPVVVMSNKPYERPFVKIVPNATYAAIMAATKLPTTTKIVTPAMTTQSRLPTTATPETTTTVVT</sequence>
<name>A0A0A9Y1I2_LYGHE</name>
<dbReference type="AlphaFoldDB" id="A0A0A9Y1I2"/>
<accession>A0A0A9Y1I2</accession>
<feature type="non-terminal residue" evidence="2">
    <location>
        <position position="1"/>
    </location>
</feature>
<feature type="non-terminal residue" evidence="2">
    <location>
        <position position="117"/>
    </location>
</feature>